<dbReference type="Proteomes" id="UP000192634">
    <property type="component" value="Unassembled WGS sequence"/>
</dbReference>
<proteinExistence type="predicted"/>
<reference evidence="1 2" key="1">
    <citation type="submission" date="2017-04" db="EMBL/GenBank/DDBJ databases">
        <authorList>
            <person name="Afonso C.L."/>
            <person name="Miller P.J."/>
            <person name="Scott M.A."/>
            <person name="Spackman E."/>
            <person name="Goraichik I."/>
            <person name="Dimitrov K.M."/>
            <person name="Suarez D.L."/>
            <person name="Swayne D.E."/>
        </authorList>
    </citation>
    <scope>NUCLEOTIDE SEQUENCE [LARGE SCALE GENOMIC DNA]</scope>
    <source>
        <strain evidence="1 2">CGMCC 1.12511</strain>
    </source>
</reference>
<dbReference type="AlphaFoldDB" id="A0A1W2A815"/>
<dbReference type="EMBL" id="FWXN01000005">
    <property type="protein sequence ID" value="SMC56804.1"/>
    <property type="molecule type" value="Genomic_DNA"/>
</dbReference>
<organism evidence="1 2">
    <name type="scientific">Janibacter indicus</name>
    <dbReference type="NCBI Taxonomy" id="857417"/>
    <lineage>
        <taxon>Bacteria</taxon>
        <taxon>Bacillati</taxon>
        <taxon>Actinomycetota</taxon>
        <taxon>Actinomycetes</taxon>
        <taxon>Micrococcales</taxon>
        <taxon>Intrasporangiaceae</taxon>
        <taxon>Janibacter</taxon>
    </lineage>
</organism>
<dbReference type="RefSeq" id="WP_084450542.1">
    <property type="nucleotide sequence ID" value="NZ_FWXN01000005.1"/>
</dbReference>
<protein>
    <recommendedName>
        <fullName evidence="3">CHAT domain-containing protein</fullName>
    </recommendedName>
</protein>
<gene>
    <name evidence="1" type="ORF">SAMN06296429_105140</name>
</gene>
<dbReference type="Pfam" id="PF20347">
    <property type="entry name" value="DUF6642"/>
    <property type="match status" value="1"/>
</dbReference>
<evidence type="ECO:0000313" key="2">
    <source>
        <dbReference type="Proteomes" id="UP000192634"/>
    </source>
</evidence>
<name>A0A1W2A815_9MICO</name>
<evidence type="ECO:0000313" key="1">
    <source>
        <dbReference type="EMBL" id="SMC56804.1"/>
    </source>
</evidence>
<dbReference type="InterPro" id="IPR046584">
    <property type="entry name" value="DUF6642"/>
</dbReference>
<accession>A0A1W2A815</accession>
<sequence length="186" mass="20953">MARWKRPAIWAMESKWSPSVRDVRSVTPVLNALQAAGAARYAHVVINSPEDFDKQLKRLGQKQHEDFTIGYIAMHGSPGKVYTGRKSIDLVSTGQKLPSGALKKKVLHFGSCSVLTDEDQQQELLKALGAKAITGFTKDVDWMECLAFELLLFSALSYYQRSSYAETYIRKHHGEFAERLGFVMVR</sequence>
<evidence type="ECO:0008006" key="3">
    <source>
        <dbReference type="Google" id="ProtNLM"/>
    </source>
</evidence>